<dbReference type="SUPFAM" id="SSF53300">
    <property type="entry name" value="vWA-like"/>
    <property type="match status" value="1"/>
</dbReference>
<dbReference type="Gene3D" id="3.40.50.410">
    <property type="entry name" value="von Willebrand factor, type A domain"/>
    <property type="match status" value="1"/>
</dbReference>
<dbReference type="CDD" id="cd00198">
    <property type="entry name" value="vWFA"/>
    <property type="match status" value="1"/>
</dbReference>
<gene>
    <name evidence="4" type="ORF">SE17_34580</name>
</gene>
<dbReference type="InterPro" id="IPR024163">
    <property type="entry name" value="Aerotolerance_reg_N"/>
</dbReference>
<feature type="transmembrane region" description="Helical" evidence="1">
    <location>
        <begin position="6"/>
        <end position="24"/>
    </location>
</feature>
<protein>
    <recommendedName>
        <fullName evidence="6">VWFA domain-containing protein</fullName>
    </recommendedName>
</protein>
<evidence type="ECO:0000313" key="5">
    <source>
        <dbReference type="Proteomes" id="UP000050509"/>
    </source>
</evidence>
<dbReference type="AlphaFoldDB" id="A0A0P9DGK0"/>
<keyword evidence="1" id="KW-0472">Membrane</keyword>
<feature type="domain" description="Aerotolerance regulator N-terminal" evidence="2">
    <location>
        <begin position="1"/>
        <end position="77"/>
    </location>
</feature>
<evidence type="ECO:0000259" key="3">
    <source>
        <dbReference type="Pfam" id="PF13519"/>
    </source>
</evidence>
<comment type="caution">
    <text evidence="4">The sequence shown here is derived from an EMBL/GenBank/DDBJ whole genome shotgun (WGS) entry which is preliminary data.</text>
</comment>
<accession>A0A0P9DGK0</accession>
<dbReference type="Proteomes" id="UP000050509">
    <property type="component" value="Unassembled WGS sequence"/>
</dbReference>
<feature type="domain" description="VWFA" evidence="3">
    <location>
        <begin position="90"/>
        <end position="192"/>
    </location>
</feature>
<feature type="non-terminal residue" evidence="4">
    <location>
        <position position="239"/>
    </location>
</feature>
<dbReference type="Pfam" id="PF13519">
    <property type="entry name" value="VWA_2"/>
    <property type="match status" value="1"/>
</dbReference>
<evidence type="ECO:0000259" key="2">
    <source>
        <dbReference type="Pfam" id="PF07584"/>
    </source>
</evidence>
<dbReference type="PANTHER" id="PTHR37464:SF1">
    <property type="entry name" value="BLL2463 PROTEIN"/>
    <property type="match status" value="1"/>
</dbReference>
<dbReference type="InterPro" id="IPR002035">
    <property type="entry name" value="VWF_A"/>
</dbReference>
<organism evidence="4 5">
    <name type="scientific">Kouleothrix aurantiaca</name>
    <dbReference type="NCBI Taxonomy" id="186479"/>
    <lineage>
        <taxon>Bacteria</taxon>
        <taxon>Bacillati</taxon>
        <taxon>Chloroflexota</taxon>
        <taxon>Chloroflexia</taxon>
        <taxon>Chloroflexales</taxon>
        <taxon>Roseiflexineae</taxon>
        <taxon>Roseiflexaceae</taxon>
        <taxon>Kouleothrix</taxon>
    </lineage>
</organism>
<name>A0A0P9DGK0_9CHLR</name>
<keyword evidence="5" id="KW-1185">Reference proteome</keyword>
<dbReference type="InterPro" id="IPR036465">
    <property type="entry name" value="vWFA_dom_sf"/>
</dbReference>
<feature type="transmembrane region" description="Helical" evidence="1">
    <location>
        <begin position="54"/>
        <end position="74"/>
    </location>
</feature>
<dbReference type="InterPro" id="IPR011933">
    <property type="entry name" value="Double_TM_dom"/>
</dbReference>
<dbReference type="Pfam" id="PF07584">
    <property type="entry name" value="BatA"/>
    <property type="match status" value="1"/>
</dbReference>
<keyword evidence="1" id="KW-1133">Transmembrane helix</keyword>
<dbReference type="PANTHER" id="PTHR37464">
    <property type="entry name" value="BLL2463 PROTEIN"/>
    <property type="match status" value="1"/>
</dbReference>
<proteinExistence type="predicted"/>
<keyword evidence="1" id="KW-0812">Transmembrane</keyword>
<evidence type="ECO:0000256" key="1">
    <source>
        <dbReference type="SAM" id="Phobius"/>
    </source>
</evidence>
<evidence type="ECO:0000313" key="4">
    <source>
        <dbReference type="EMBL" id="KPV49090.1"/>
    </source>
</evidence>
<evidence type="ECO:0008006" key="6">
    <source>
        <dbReference type="Google" id="ProtNLM"/>
    </source>
</evidence>
<sequence length="239" mass="25164">MTFLLPIGLLALLALPVIIVLHLLRERRRRVVVPSLLLWQNVPRRQSAQRVRRLPLTLLLLLQLLAAALIALALGRPQIARILGGSRQLAIVLDTSTSMAARDGSSTRFAQAQEQARVALRSLGAGDRAVLVAAGPAARVLALGTGADLPTFLAALDAQQPGGTGTDLAGALTLAEAAFEGTARREMVVLTDNGPASAAQLPASVPADLDWRQIGAAQPNRAIVALAARRWGANQQVYA</sequence>
<dbReference type="NCBIfam" id="TIGR02226">
    <property type="entry name" value="two_anch"/>
    <property type="match status" value="1"/>
</dbReference>
<reference evidence="4 5" key="1">
    <citation type="submission" date="2015-09" db="EMBL/GenBank/DDBJ databases">
        <title>Draft genome sequence of Kouleothrix aurantiaca JCM 19913.</title>
        <authorList>
            <person name="Hemp J."/>
        </authorList>
    </citation>
    <scope>NUCLEOTIDE SEQUENCE [LARGE SCALE GENOMIC DNA]</scope>
    <source>
        <strain evidence="4 5">COM-B</strain>
    </source>
</reference>
<dbReference type="EMBL" id="LJCR01002204">
    <property type="protein sequence ID" value="KPV49090.1"/>
    <property type="molecule type" value="Genomic_DNA"/>
</dbReference>